<name>A0ACC5XJ22_PANGG</name>
<evidence type="ECO:0000313" key="1">
    <source>
        <dbReference type="EMBL" id="MCI4390936.1"/>
    </source>
</evidence>
<dbReference type="EMBL" id="CM040474">
    <property type="protein sequence ID" value="MCI4390936.1"/>
    <property type="molecule type" value="Genomic_DNA"/>
</dbReference>
<dbReference type="Proteomes" id="UP000829447">
    <property type="component" value="Linkage Group LG21"/>
</dbReference>
<gene>
    <name evidence="1" type="ORF">PGIGA_G00128630</name>
</gene>
<comment type="caution">
    <text evidence="1">The sequence shown here is derived from an EMBL/GenBank/DDBJ whole genome shotgun (WGS) entry which is preliminary data.</text>
</comment>
<organism evidence="1 2">
    <name type="scientific">Pangasianodon gigas</name>
    <name type="common">Mekong giant catfish</name>
    <name type="synonym">Pangasius gigas</name>
    <dbReference type="NCBI Taxonomy" id="30993"/>
    <lineage>
        <taxon>Eukaryota</taxon>
        <taxon>Metazoa</taxon>
        <taxon>Chordata</taxon>
        <taxon>Craniata</taxon>
        <taxon>Vertebrata</taxon>
        <taxon>Euteleostomi</taxon>
        <taxon>Actinopterygii</taxon>
        <taxon>Neopterygii</taxon>
        <taxon>Teleostei</taxon>
        <taxon>Ostariophysi</taxon>
        <taxon>Siluriformes</taxon>
        <taxon>Pangasiidae</taxon>
        <taxon>Pangasianodon</taxon>
    </lineage>
</organism>
<protein>
    <submittedName>
        <fullName evidence="1">Uncharacterized protein</fullName>
    </submittedName>
</protein>
<evidence type="ECO:0000313" key="2">
    <source>
        <dbReference type="Proteomes" id="UP000829447"/>
    </source>
</evidence>
<proteinExistence type="predicted"/>
<keyword evidence="2" id="KW-1185">Reference proteome</keyword>
<sequence>MNKYSHPQPSSAVDHEGDVTYSSVFNATKNQTQSLRVKDDEVTYSKMNSPPVRDDEVTYGNVHSPGDRDNEVTYSTVVHD</sequence>
<accession>A0ACC5XJ22</accession>
<reference evidence="1 2" key="1">
    <citation type="journal article" date="2022" name="bioRxiv">
        <title>An ancient truncated duplication of the anti-Mullerian hormone receptor type 2 gene is a potential conserved master sex determinant in the Pangasiidae catfish family.</title>
        <authorList>
            <person name="Wen M."/>
            <person name="Pan Q."/>
            <person name="Jouanno E."/>
            <person name="Montfort J."/>
            <person name="Zahm M."/>
            <person name="Cabau C."/>
            <person name="Klopp C."/>
            <person name="Iampietro C."/>
            <person name="Roques C."/>
            <person name="Bouchez O."/>
            <person name="Castinel A."/>
            <person name="Donnadieu C."/>
            <person name="Parrinello H."/>
            <person name="Poncet C."/>
            <person name="Belmonte E."/>
            <person name="Gautier V."/>
            <person name="Avarre J.-C."/>
            <person name="Dugue R."/>
            <person name="Gustiano R."/>
            <person name="Ha T.T.T."/>
            <person name="Campet M."/>
            <person name="Sriphairoj K."/>
            <person name="Ribolli J."/>
            <person name="de Almeida F.L."/>
            <person name="Desvignes T."/>
            <person name="Postlethwait J.H."/>
            <person name="Bucao C.F."/>
            <person name="Robinson-Rechavi M."/>
            <person name="Bobe J."/>
            <person name="Herpin A."/>
            <person name="Guiguen Y."/>
        </authorList>
    </citation>
    <scope>NUCLEOTIDE SEQUENCE [LARGE SCALE GENOMIC DNA]</scope>
    <source>
        <strain evidence="1">YG-Dec2019</strain>
    </source>
</reference>